<gene>
    <name evidence="9" type="ORF">ZOSMA_23G00690</name>
</gene>
<dbReference type="Pfam" id="PF01399">
    <property type="entry name" value="PCI"/>
    <property type="match status" value="1"/>
</dbReference>
<dbReference type="STRING" id="29655.A0A0K9PJJ2"/>
<dbReference type="InterPro" id="IPR055089">
    <property type="entry name" value="COP9_N"/>
</dbReference>
<keyword evidence="5" id="KW-0963">Cytoplasm</keyword>
<evidence type="ECO:0000256" key="4">
    <source>
        <dbReference type="ARBA" id="ARBA00014878"/>
    </source>
</evidence>
<dbReference type="SMART" id="SM00088">
    <property type="entry name" value="PINT"/>
    <property type="match status" value="1"/>
</dbReference>
<evidence type="ECO:0000313" key="10">
    <source>
        <dbReference type="Proteomes" id="UP000036987"/>
    </source>
</evidence>
<dbReference type="PANTHER" id="PTHR10758:SF1">
    <property type="entry name" value="COP9 SIGNALOSOME COMPLEX SUBUNIT 3"/>
    <property type="match status" value="1"/>
</dbReference>
<proteinExistence type="inferred from homology"/>
<comment type="similarity">
    <text evidence="3">Belongs to the CSN3 family.</text>
</comment>
<dbReference type="Proteomes" id="UP000036987">
    <property type="component" value="Unassembled WGS sequence"/>
</dbReference>
<comment type="subcellular location">
    <subcellularLocation>
        <location evidence="2">Cytoplasm</location>
    </subcellularLocation>
    <subcellularLocation>
        <location evidence="1">Nucleus</location>
    </subcellularLocation>
</comment>
<keyword evidence="10" id="KW-1185">Reference proteome</keyword>
<keyword evidence="7" id="KW-0539">Nucleus</keyword>
<evidence type="ECO:0000256" key="2">
    <source>
        <dbReference type="ARBA" id="ARBA00004496"/>
    </source>
</evidence>
<dbReference type="FunFam" id="1.10.10.10:FF:000354">
    <property type="entry name" value="COP9 signalosome complex subunit 3"/>
    <property type="match status" value="1"/>
</dbReference>
<dbReference type="Gene3D" id="1.25.40.570">
    <property type="match status" value="1"/>
</dbReference>
<sequence length="438" mass="50040">MEPTSSNLVAAATSSLENVVAHIQASSGGEEQLRELHTFLKQAEDMLKSQGAQLPLYLSQIDTYQHSLGYLYMLDAYSLSPISSENVGDFHKFFVEFIDSCQPVQIRLASGKFALVCKRFKEQVMQLKVPIKGVSPLRTALRKLQPSTEHLTPLHSEFVLLCLLSKNYKAALSVLNDDIFEVDQPKELFLYYYYGGMIYIGMKRFDKALEHLLNVVTAPMMHLNAIAIEAYKKYILVSLILNGQVPSFPKFTSTTVYRHIKNHTQVYLDLAKQYDVREFSSLEQFIQQYSWKFQRDNNMGLINQALSSLYKHNILRLTQTYLTLSLQDIANSVHLGSSKEAEMHVLRMIQDGEIFATINQKDGMVSFNEDPEQYKTCEMIDKLGSSIPRIMALTKKLSTLEEQISCDPAYVTKVSRQGGRDRTRFDFDDFDSVPHKFL</sequence>
<dbReference type="InterPro" id="IPR050756">
    <property type="entry name" value="CSN3"/>
</dbReference>
<name>A0A0K9PJJ2_ZOSMR</name>
<comment type="caution">
    <text evidence="9">The sequence shown here is derived from an EMBL/GenBank/DDBJ whole genome shotgun (WGS) entry which is preliminary data.</text>
</comment>
<dbReference type="PROSITE" id="PS50250">
    <property type="entry name" value="PCI"/>
    <property type="match status" value="1"/>
</dbReference>
<dbReference type="InterPro" id="IPR036390">
    <property type="entry name" value="WH_DNA-bd_sf"/>
</dbReference>
<accession>A0A0K9PJJ2</accession>
<evidence type="ECO:0000256" key="6">
    <source>
        <dbReference type="ARBA" id="ARBA00022790"/>
    </source>
</evidence>
<dbReference type="GO" id="GO:0005737">
    <property type="term" value="C:cytoplasm"/>
    <property type="evidence" value="ECO:0007669"/>
    <property type="project" value="UniProtKB-SubCell"/>
</dbReference>
<organism evidence="9 10">
    <name type="scientific">Zostera marina</name>
    <name type="common">Eelgrass</name>
    <dbReference type="NCBI Taxonomy" id="29655"/>
    <lineage>
        <taxon>Eukaryota</taxon>
        <taxon>Viridiplantae</taxon>
        <taxon>Streptophyta</taxon>
        <taxon>Embryophyta</taxon>
        <taxon>Tracheophyta</taxon>
        <taxon>Spermatophyta</taxon>
        <taxon>Magnoliopsida</taxon>
        <taxon>Liliopsida</taxon>
        <taxon>Zosteraceae</taxon>
        <taxon>Zostera</taxon>
    </lineage>
</organism>
<evidence type="ECO:0000256" key="5">
    <source>
        <dbReference type="ARBA" id="ARBA00022490"/>
    </source>
</evidence>
<dbReference type="InterPro" id="IPR000717">
    <property type="entry name" value="PCI_dom"/>
</dbReference>
<evidence type="ECO:0000256" key="3">
    <source>
        <dbReference type="ARBA" id="ARBA00007084"/>
    </source>
</evidence>
<evidence type="ECO:0000313" key="9">
    <source>
        <dbReference type="EMBL" id="KMZ68415.1"/>
    </source>
</evidence>
<dbReference type="FunFam" id="1.25.40.570:FF:000008">
    <property type="entry name" value="COP9 signalosome complex subunit 3"/>
    <property type="match status" value="1"/>
</dbReference>
<dbReference type="GO" id="GO:0008180">
    <property type="term" value="C:COP9 signalosome"/>
    <property type="evidence" value="ECO:0000318"/>
    <property type="project" value="GO_Central"/>
</dbReference>
<dbReference type="GO" id="GO:0006511">
    <property type="term" value="P:ubiquitin-dependent protein catabolic process"/>
    <property type="evidence" value="ECO:0000318"/>
    <property type="project" value="GO_Central"/>
</dbReference>
<evidence type="ECO:0000259" key="8">
    <source>
        <dbReference type="PROSITE" id="PS50250"/>
    </source>
</evidence>
<protein>
    <recommendedName>
        <fullName evidence="4">COP9 signalosome complex subunit 3</fullName>
    </recommendedName>
</protein>
<dbReference type="Pfam" id="PF22788">
    <property type="entry name" value="COP9_hel_rpt"/>
    <property type="match status" value="1"/>
</dbReference>
<dbReference type="OrthoDB" id="29061at2759"/>
<dbReference type="EMBL" id="LFYR01000839">
    <property type="protein sequence ID" value="KMZ68415.1"/>
    <property type="molecule type" value="Genomic_DNA"/>
</dbReference>
<evidence type="ECO:0000256" key="7">
    <source>
        <dbReference type="ARBA" id="ARBA00023242"/>
    </source>
</evidence>
<dbReference type="OMA" id="NHYHDLV"/>
<reference evidence="10" key="1">
    <citation type="journal article" date="2016" name="Nature">
        <title>The genome of the seagrass Zostera marina reveals angiosperm adaptation to the sea.</title>
        <authorList>
            <person name="Olsen J.L."/>
            <person name="Rouze P."/>
            <person name="Verhelst B."/>
            <person name="Lin Y.-C."/>
            <person name="Bayer T."/>
            <person name="Collen J."/>
            <person name="Dattolo E."/>
            <person name="De Paoli E."/>
            <person name="Dittami S."/>
            <person name="Maumus F."/>
            <person name="Michel G."/>
            <person name="Kersting A."/>
            <person name="Lauritano C."/>
            <person name="Lohaus R."/>
            <person name="Toepel M."/>
            <person name="Tonon T."/>
            <person name="Vanneste K."/>
            <person name="Amirebrahimi M."/>
            <person name="Brakel J."/>
            <person name="Bostroem C."/>
            <person name="Chovatia M."/>
            <person name="Grimwood J."/>
            <person name="Jenkins J.W."/>
            <person name="Jueterbock A."/>
            <person name="Mraz A."/>
            <person name="Stam W.T."/>
            <person name="Tice H."/>
            <person name="Bornberg-Bauer E."/>
            <person name="Green P.J."/>
            <person name="Pearson G.A."/>
            <person name="Procaccini G."/>
            <person name="Duarte C.M."/>
            <person name="Schmutz J."/>
            <person name="Reusch T.B.H."/>
            <person name="Van de Peer Y."/>
        </authorList>
    </citation>
    <scope>NUCLEOTIDE SEQUENCE [LARGE SCALE GENOMIC DNA]</scope>
    <source>
        <strain evidence="10">cv. Finnish</strain>
    </source>
</reference>
<dbReference type="SUPFAM" id="SSF46785">
    <property type="entry name" value="Winged helix' DNA-binding domain"/>
    <property type="match status" value="1"/>
</dbReference>
<feature type="domain" description="PCI" evidence="8">
    <location>
        <begin position="204"/>
        <end position="372"/>
    </location>
</feature>
<dbReference type="PANTHER" id="PTHR10758">
    <property type="entry name" value="26S PROTEASOME NON-ATPASE REGULATORY SUBUNIT 3/COP9 SIGNALOSOME COMPLEX SUBUNIT 3"/>
    <property type="match status" value="1"/>
</dbReference>
<evidence type="ECO:0000256" key="1">
    <source>
        <dbReference type="ARBA" id="ARBA00004123"/>
    </source>
</evidence>
<dbReference type="AlphaFoldDB" id="A0A0K9PJJ2"/>
<keyword evidence="6" id="KW-0736">Signalosome</keyword>